<dbReference type="Proteomes" id="UP001497644">
    <property type="component" value="Chromosome 4"/>
</dbReference>
<evidence type="ECO:0000313" key="2">
    <source>
        <dbReference type="Proteomes" id="UP001497644"/>
    </source>
</evidence>
<sequence length="89" mass="10347">MGAPRNTGYPPARQYCRTCVFEGIGFFDLESMQMPISRSSFDTDRYSTCGLEFNAVKQTLFRDYEREYMEEAEKICRSTNQQVVMFVAV</sequence>
<dbReference type="AlphaFoldDB" id="A0AAV2NUK8"/>
<gene>
    <name evidence="1" type="ORF">LPLAT_LOCUS9309</name>
</gene>
<reference evidence="1" key="1">
    <citation type="submission" date="2024-04" db="EMBL/GenBank/DDBJ databases">
        <authorList>
            <consortium name="Molecular Ecology Group"/>
        </authorList>
    </citation>
    <scope>NUCLEOTIDE SEQUENCE</scope>
</reference>
<keyword evidence="2" id="KW-1185">Reference proteome</keyword>
<proteinExistence type="predicted"/>
<evidence type="ECO:0000313" key="1">
    <source>
        <dbReference type="EMBL" id="CAL1683617.1"/>
    </source>
</evidence>
<name>A0AAV2NUK8_9HYME</name>
<accession>A0AAV2NUK8</accession>
<organism evidence="1 2">
    <name type="scientific">Lasius platythorax</name>
    <dbReference type="NCBI Taxonomy" id="488582"/>
    <lineage>
        <taxon>Eukaryota</taxon>
        <taxon>Metazoa</taxon>
        <taxon>Ecdysozoa</taxon>
        <taxon>Arthropoda</taxon>
        <taxon>Hexapoda</taxon>
        <taxon>Insecta</taxon>
        <taxon>Pterygota</taxon>
        <taxon>Neoptera</taxon>
        <taxon>Endopterygota</taxon>
        <taxon>Hymenoptera</taxon>
        <taxon>Apocrita</taxon>
        <taxon>Aculeata</taxon>
        <taxon>Formicoidea</taxon>
        <taxon>Formicidae</taxon>
        <taxon>Formicinae</taxon>
        <taxon>Lasius</taxon>
        <taxon>Lasius</taxon>
    </lineage>
</organism>
<protein>
    <submittedName>
        <fullName evidence="1">Uncharacterized protein</fullName>
    </submittedName>
</protein>
<dbReference type="EMBL" id="OZ034827">
    <property type="protein sequence ID" value="CAL1683617.1"/>
    <property type="molecule type" value="Genomic_DNA"/>
</dbReference>